<dbReference type="GO" id="GO:0006890">
    <property type="term" value="P:retrograde vesicle-mediated transport, Golgi to endoplasmic reticulum"/>
    <property type="evidence" value="ECO:0007669"/>
    <property type="project" value="InterPro"/>
</dbReference>
<name>A0A8K0NM29_9HYPO</name>
<evidence type="ECO:0000256" key="2">
    <source>
        <dbReference type="ARBA" id="ARBA00022448"/>
    </source>
</evidence>
<feature type="compositionally biased region" description="Basic and acidic residues" evidence="5">
    <location>
        <begin position="877"/>
        <end position="892"/>
    </location>
</feature>
<feature type="compositionally biased region" description="Polar residues" evidence="5">
    <location>
        <begin position="865"/>
        <end position="874"/>
    </location>
</feature>
<keyword evidence="3" id="KW-0256">Endoplasmic reticulum</keyword>
<accession>A0A8K0NM29</accession>
<evidence type="ECO:0000313" key="8">
    <source>
        <dbReference type="EMBL" id="KAG5930675.1"/>
    </source>
</evidence>
<gene>
    <name evidence="8" type="ORF">E4U42_000015</name>
</gene>
<evidence type="ECO:0000313" key="9">
    <source>
        <dbReference type="Proteomes" id="UP000811619"/>
    </source>
</evidence>
<comment type="subcellular location">
    <subcellularLocation>
        <location evidence="1">Endoplasmic reticulum</location>
    </subcellularLocation>
</comment>
<evidence type="ECO:0000256" key="6">
    <source>
        <dbReference type="SAM" id="SignalP"/>
    </source>
</evidence>
<sequence length="923" mass="101973">MPGAVSPAKVLLLAVHLATHADIDGIANLNQLDAATLHQEILLRILLTYLPEATRPALYVGLLKQLSLSNGHVQDTNPHAPDLDWSPVVALTEAEATKKAKRLHLRSLKCSSIHSSLQGDALSSFLALRTRSMDAETGMPLQLLDLLLPFVHRSSYLYTWTTTVVVPHVRKQQEIHSRSTSTTTLLRFETLPDAEASSYLLSLPDPSLQRQLDVDGHFRAILAPWLYNPDRWEEEEAAAAAADDDDATASSGVICQGWQEARGWLVSQAASSWPVALHVLEKWGGIDDVHFSHGLAMELPDRFRDHFRDTYAATTLACVYSIQDSSLECLSRLYDLVAKLRCHLAHDQEYEPLEELLVRLPDLSMPNLSTLWEDRTASLARGNILAPNNPLTSPTDESTRLLLALILSAYIMTLHGHPLSVRRVGDVTFLRDARDQKAAFTQLLWTIEKQASTRDDEYVIRARKRLLWLRGWRDDAAAARGPGTFENGTFCAIERTAMDMDFLKLMLSTGRYNLARSLFEDADDKPLPPEIIQDVVHKSALAAFDNATSPDRARGGLKRCDEILRAFPATVGPSLAGTRRIRALLKATHALSGYRLVLRAGEPFSPVVLRVHSDPISIVGKILEQNPGAYTRLQEFLEMGTNMSEAGLPCHSGHLAAPGLTTDQLRSDHDITESRITALCIQAALSEEDFETAYSYVASRLGTHAGNDYGPEQKIMDDWSWRAALQAGQYVRTERSKKPTHLGTASGNPSIRHLQQRIECLATALRVAPTSELQDILQTFRRCEEQLDSAIREEMAREAAWDAEADAGRLPGSFGKALVEEHSLPRTPNASAAARQIDEAPMSLLELSRATARIAQRSLTTISGLQSVSGGTEPNEQDCHDEPHPRVRKRDQLREAATGTLVSGVGWLIGANVNPNRTPRGEM</sequence>
<dbReference type="Pfam" id="PF08314">
    <property type="entry name" value="Sec39"/>
    <property type="match status" value="1"/>
</dbReference>
<dbReference type="GO" id="GO:0005783">
    <property type="term" value="C:endoplasmic reticulum"/>
    <property type="evidence" value="ECO:0007669"/>
    <property type="project" value="UniProtKB-SubCell"/>
</dbReference>
<proteinExistence type="predicted"/>
<evidence type="ECO:0000256" key="5">
    <source>
        <dbReference type="SAM" id="MobiDB-lite"/>
    </source>
</evidence>
<keyword evidence="6" id="KW-0732">Signal</keyword>
<dbReference type="OrthoDB" id="3434013at2759"/>
<protein>
    <recommendedName>
        <fullName evidence="7">Sec39 domain-containing protein</fullName>
    </recommendedName>
</protein>
<feature type="domain" description="Sec39" evidence="7">
    <location>
        <begin position="11"/>
        <end position="801"/>
    </location>
</feature>
<comment type="caution">
    <text evidence="8">The sequence shown here is derived from an EMBL/GenBank/DDBJ whole genome shotgun (WGS) entry which is preliminary data.</text>
</comment>
<dbReference type="InterPro" id="IPR013244">
    <property type="entry name" value="Sec39_domain"/>
</dbReference>
<feature type="signal peptide" evidence="6">
    <location>
        <begin position="1"/>
        <end position="20"/>
    </location>
</feature>
<dbReference type="AlphaFoldDB" id="A0A8K0NM29"/>
<dbReference type="PANTHER" id="PTHR40787:SF3">
    <property type="entry name" value="PROTEIN TRANSPORT PROTEIN SEC39"/>
    <property type="match status" value="1"/>
</dbReference>
<dbReference type="Proteomes" id="UP000811619">
    <property type="component" value="Unassembled WGS sequence"/>
</dbReference>
<dbReference type="PANTHER" id="PTHR40787">
    <property type="entry name" value="SECRETED PROTEIN"/>
    <property type="match status" value="1"/>
</dbReference>
<keyword evidence="4" id="KW-0653">Protein transport</keyword>
<dbReference type="EMBL" id="SRPY01000001">
    <property type="protein sequence ID" value="KAG5930675.1"/>
    <property type="molecule type" value="Genomic_DNA"/>
</dbReference>
<keyword evidence="2" id="KW-0813">Transport</keyword>
<evidence type="ECO:0000259" key="7">
    <source>
        <dbReference type="Pfam" id="PF08314"/>
    </source>
</evidence>
<evidence type="ECO:0000256" key="3">
    <source>
        <dbReference type="ARBA" id="ARBA00022824"/>
    </source>
</evidence>
<feature type="region of interest" description="Disordered" evidence="5">
    <location>
        <begin position="865"/>
        <end position="892"/>
    </location>
</feature>
<reference evidence="8" key="1">
    <citation type="journal article" date="2020" name="bioRxiv">
        <title>Whole genome comparisons of ergot fungi reveals the divergence and evolution of species within the genus Claviceps are the result of varying mechanisms driving genome evolution and host range expansion.</title>
        <authorList>
            <person name="Wyka S.A."/>
            <person name="Mondo S.J."/>
            <person name="Liu M."/>
            <person name="Dettman J."/>
            <person name="Nalam V."/>
            <person name="Broders K.D."/>
        </authorList>
    </citation>
    <scope>NUCLEOTIDE SEQUENCE</scope>
    <source>
        <strain evidence="8">CCC 489</strain>
    </source>
</reference>
<feature type="chain" id="PRO_5035445364" description="Sec39 domain-containing protein" evidence="6">
    <location>
        <begin position="21"/>
        <end position="923"/>
    </location>
</feature>
<keyword evidence="9" id="KW-1185">Reference proteome</keyword>
<dbReference type="GO" id="GO:0015031">
    <property type="term" value="P:protein transport"/>
    <property type="evidence" value="ECO:0007669"/>
    <property type="project" value="UniProtKB-KW"/>
</dbReference>
<evidence type="ECO:0000256" key="4">
    <source>
        <dbReference type="ARBA" id="ARBA00022927"/>
    </source>
</evidence>
<organism evidence="8 9">
    <name type="scientific">Claviceps africana</name>
    <dbReference type="NCBI Taxonomy" id="83212"/>
    <lineage>
        <taxon>Eukaryota</taxon>
        <taxon>Fungi</taxon>
        <taxon>Dikarya</taxon>
        <taxon>Ascomycota</taxon>
        <taxon>Pezizomycotina</taxon>
        <taxon>Sordariomycetes</taxon>
        <taxon>Hypocreomycetidae</taxon>
        <taxon>Hypocreales</taxon>
        <taxon>Clavicipitaceae</taxon>
        <taxon>Claviceps</taxon>
    </lineage>
</organism>
<evidence type="ECO:0000256" key="1">
    <source>
        <dbReference type="ARBA" id="ARBA00004240"/>
    </source>
</evidence>